<dbReference type="STRING" id="1077974.GOEFS_091_00140"/>
<keyword evidence="1" id="KW-0812">Transmembrane</keyword>
<protein>
    <submittedName>
        <fullName evidence="2">Putative mycolyltransferase</fullName>
    </submittedName>
</protein>
<dbReference type="EMBL" id="BAEH01000091">
    <property type="protein sequence ID" value="GAB19522.1"/>
    <property type="molecule type" value="Genomic_DNA"/>
</dbReference>
<dbReference type="InterPro" id="IPR029058">
    <property type="entry name" value="AB_hydrolase_fold"/>
</dbReference>
<sequence length="326" mass="35982">MPSHYPSPLRARRRRAFGIVVAGLAIVLSAVTITVVGAGHGDAATRQRFYVSGCGMPTSPVDMWTRGGNYKTAIALDGLRATTDMSGWRHNTRIQKMADHGVNVIEPVGGLGSFYTNWDKKSKLSKVKYRYMWTCRLDTIVRELDARGLAVGKWGKYALMGISMGGNAAMIYAVNHRKRFSHAFSMSGYLNLSAPSMREGIRAALVDAGVQAGVGPLDADAMWGPPWSKRWLDNDPFLQTQRMKGMKLRIGASTGLWGVHDREPVSAVKGTPLELLALAQTRAFEVSALRAGVDVSSDYPTQGTHDWGYWNDMVWRAKNSGWFRDR</sequence>
<dbReference type="Proteomes" id="UP000035034">
    <property type="component" value="Unassembled WGS sequence"/>
</dbReference>
<gene>
    <name evidence="2" type="ORF">GOEFS_091_00140</name>
</gene>
<evidence type="ECO:0000256" key="1">
    <source>
        <dbReference type="SAM" id="Phobius"/>
    </source>
</evidence>
<comment type="caution">
    <text evidence="2">The sequence shown here is derived from an EMBL/GenBank/DDBJ whole genome shotgun (WGS) entry which is preliminary data.</text>
</comment>
<dbReference type="AlphaFoldDB" id="H0R371"/>
<keyword evidence="2" id="KW-0808">Transferase</keyword>
<organism evidence="2 3">
    <name type="scientific">Gordonia effusa NBRC 100432</name>
    <dbReference type="NCBI Taxonomy" id="1077974"/>
    <lineage>
        <taxon>Bacteria</taxon>
        <taxon>Bacillati</taxon>
        <taxon>Actinomycetota</taxon>
        <taxon>Actinomycetes</taxon>
        <taxon>Mycobacteriales</taxon>
        <taxon>Gordoniaceae</taxon>
        <taxon>Gordonia</taxon>
    </lineage>
</organism>
<dbReference type="Gene3D" id="3.40.50.1820">
    <property type="entry name" value="alpha/beta hydrolase"/>
    <property type="match status" value="1"/>
</dbReference>
<reference evidence="2 3" key="1">
    <citation type="submission" date="2011-12" db="EMBL/GenBank/DDBJ databases">
        <title>Whole genome shotgun sequence of Gordonia effusa NBRC 100432.</title>
        <authorList>
            <person name="Yoshida I."/>
            <person name="Takarada H."/>
            <person name="Hosoyama A."/>
            <person name="Tsuchikane K."/>
            <person name="Katsumata H."/>
            <person name="Yamazaki S."/>
            <person name="Fujita N."/>
        </authorList>
    </citation>
    <scope>NUCLEOTIDE SEQUENCE [LARGE SCALE GENOMIC DNA]</scope>
    <source>
        <strain evidence="2 3">NBRC 100432</strain>
    </source>
</reference>
<evidence type="ECO:0000313" key="2">
    <source>
        <dbReference type="EMBL" id="GAB19522.1"/>
    </source>
</evidence>
<keyword evidence="1" id="KW-1133">Transmembrane helix</keyword>
<keyword evidence="3" id="KW-1185">Reference proteome</keyword>
<name>H0R371_9ACTN</name>
<feature type="transmembrane region" description="Helical" evidence="1">
    <location>
        <begin position="16"/>
        <end position="38"/>
    </location>
</feature>
<keyword evidence="1" id="KW-0472">Membrane</keyword>
<dbReference type="SUPFAM" id="SSF53474">
    <property type="entry name" value="alpha/beta-Hydrolases"/>
    <property type="match status" value="1"/>
</dbReference>
<proteinExistence type="predicted"/>
<evidence type="ECO:0000313" key="3">
    <source>
        <dbReference type="Proteomes" id="UP000035034"/>
    </source>
</evidence>
<dbReference type="Pfam" id="PF00756">
    <property type="entry name" value="Esterase"/>
    <property type="match status" value="1"/>
</dbReference>
<dbReference type="eggNOG" id="COG0627">
    <property type="taxonomic scope" value="Bacteria"/>
</dbReference>
<accession>H0R371</accession>
<dbReference type="RefSeq" id="WP_007318857.1">
    <property type="nucleotide sequence ID" value="NZ_BAEH01000091.1"/>
</dbReference>
<dbReference type="InterPro" id="IPR000801">
    <property type="entry name" value="Esterase-like"/>
</dbReference>
<dbReference type="GO" id="GO:0016740">
    <property type="term" value="F:transferase activity"/>
    <property type="evidence" value="ECO:0007669"/>
    <property type="project" value="UniProtKB-KW"/>
</dbReference>